<dbReference type="AlphaFoldDB" id="A0A448WW54"/>
<keyword evidence="3" id="KW-1185">Reference proteome</keyword>
<reference evidence="2" key="1">
    <citation type="submission" date="2018-11" db="EMBL/GenBank/DDBJ databases">
        <authorList>
            <consortium name="Pathogen Informatics"/>
        </authorList>
    </citation>
    <scope>NUCLEOTIDE SEQUENCE</scope>
</reference>
<organism evidence="2 3">
    <name type="scientific">Protopolystoma xenopodis</name>
    <dbReference type="NCBI Taxonomy" id="117903"/>
    <lineage>
        <taxon>Eukaryota</taxon>
        <taxon>Metazoa</taxon>
        <taxon>Spiralia</taxon>
        <taxon>Lophotrochozoa</taxon>
        <taxon>Platyhelminthes</taxon>
        <taxon>Monogenea</taxon>
        <taxon>Polyopisthocotylea</taxon>
        <taxon>Polystomatidea</taxon>
        <taxon>Polystomatidae</taxon>
        <taxon>Protopolystoma</taxon>
    </lineage>
</organism>
<sequence length="67" mass="7555">MALSFVPFAVLPVANEDKSIRHQDYPSMDKECDQFEKKQLTPSIKDFSEPFPQNLSQSPSAIDLPLS</sequence>
<evidence type="ECO:0000313" key="2">
    <source>
        <dbReference type="EMBL" id="VEL21709.1"/>
    </source>
</evidence>
<dbReference type="Proteomes" id="UP000784294">
    <property type="component" value="Unassembled WGS sequence"/>
</dbReference>
<dbReference type="EMBL" id="CAAALY010052712">
    <property type="protein sequence ID" value="VEL21709.1"/>
    <property type="molecule type" value="Genomic_DNA"/>
</dbReference>
<feature type="region of interest" description="Disordered" evidence="1">
    <location>
        <begin position="46"/>
        <end position="67"/>
    </location>
</feature>
<gene>
    <name evidence="2" type="ORF">PXEA_LOCUS15149</name>
</gene>
<evidence type="ECO:0000256" key="1">
    <source>
        <dbReference type="SAM" id="MobiDB-lite"/>
    </source>
</evidence>
<feature type="compositionally biased region" description="Polar residues" evidence="1">
    <location>
        <begin position="51"/>
        <end position="60"/>
    </location>
</feature>
<proteinExistence type="predicted"/>
<name>A0A448WW54_9PLAT</name>
<comment type="caution">
    <text evidence="2">The sequence shown here is derived from an EMBL/GenBank/DDBJ whole genome shotgun (WGS) entry which is preliminary data.</text>
</comment>
<protein>
    <submittedName>
        <fullName evidence="2">Uncharacterized protein</fullName>
    </submittedName>
</protein>
<accession>A0A448WW54</accession>
<evidence type="ECO:0000313" key="3">
    <source>
        <dbReference type="Proteomes" id="UP000784294"/>
    </source>
</evidence>